<dbReference type="EMBL" id="KZ679015">
    <property type="protein sequence ID" value="PSS12486.1"/>
    <property type="molecule type" value="Genomic_DNA"/>
</dbReference>
<evidence type="ECO:0000259" key="3">
    <source>
        <dbReference type="PROSITE" id="PS50006"/>
    </source>
</evidence>
<proteinExistence type="predicted"/>
<accession>A0A2T3AV07</accession>
<feature type="compositionally biased region" description="Polar residues" evidence="1">
    <location>
        <begin position="554"/>
        <end position="566"/>
    </location>
</feature>
<protein>
    <recommendedName>
        <fullName evidence="3">FHA domain-containing protein</fullName>
    </recommendedName>
</protein>
<dbReference type="InterPro" id="IPR051176">
    <property type="entry name" value="Cent_Immune-Sig_Mod"/>
</dbReference>
<dbReference type="CDD" id="cd22679">
    <property type="entry name" value="FHA_SLMAP"/>
    <property type="match status" value="1"/>
</dbReference>
<feature type="region of interest" description="Disordered" evidence="1">
    <location>
        <begin position="90"/>
        <end position="113"/>
    </location>
</feature>
<feature type="compositionally biased region" description="Low complexity" evidence="1">
    <location>
        <begin position="46"/>
        <end position="70"/>
    </location>
</feature>
<dbReference type="PANTHER" id="PTHR15715">
    <property type="entry name" value="CENTROSOMAL PROTEIN OF 170 KDA"/>
    <property type="match status" value="1"/>
</dbReference>
<organism evidence="4 5">
    <name type="scientific">Amorphotheca resinae ATCC 22711</name>
    <dbReference type="NCBI Taxonomy" id="857342"/>
    <lineage>
        <taxon>Eukaryota</taxon>
        <taxon>Fungi</taxon>
        <taxon>Dikarya</taxon>
        <taxon>Ascomycota</taxon>
        <taxon>Pezizomycotina</taxon>
        <taxon>Leotiomycetes</taxon>
        <taxon>Helotiales</taxon>
        <taxon>Amorphothecaceae</taxon>
        <taxon>Amorphotheca</taxon>
    </lineage>
</organism>
<dbReference type="InterPro" id="IPR000253">
    <property type="entry name" value="FHA_dom"/>
</dbReference>
<evidence type="ECO:0000313" key="5">
    <source>
        <dbReference type="Proteomes" id="UP000241818"/>
    </source>
</evidence>
<reference evidence="4 5" key="1">
    <citation type="journal article" date="2018" name="New Phytol.">
        <title>Comparative genomics and transcriptomics depict ericoid mycorrhizal fungi as versatile saprotrophs and plant mutualists.</title>
        <authorList>
            <person name="Martino E."/>
            <person name="Morin E."/>
            <person name="Grelet G.A."/>
            <person name="Kuo A."/>
            <person name="Kohler A."/>
            <person name="Daghino S."/>
            <person name="Barry K.W."/>
            <person name="Cichocki N."/>
            <person name="Clum A."/>
            <person name="Dockter R.B."/>
            <person name="Hainaut M."/>
            <person name="Kuo R.C."/>
            <person name="LaButti K."/>
            <person name="Lindahl B.D."/>
            <person name="Lindquist E.A."/>
            <person name="Lipzen A."/>
            <person name="Khouja H.R."/>
            <person name="Magnuson J."/>
            <person name="Murat C."/>
            <person name="Ohm R.A."/>
            <person name="Singer S.W."/>
            <person name="Spatafora J.W."/>
            <person name="Wang M."/>
            <person name="Veneault-Fourrey C."/>
            <person name="Henrissat B."/>
            <person name="Grigoriev I.V."/>
            <person name="Martin F.M."/>
            <person name="Perotto S."/>
        </authorList>
    </citation>
    <scope>NUCLEOTIDE SEQUENCE [LARGE SCALE GENOMIC DNA]</scope>
    <source>
        <strain evidence="4 5">ATCC 22711</strain>
    </source>
</reference>
<evidence type="ECO:0000256" key="2">
    <source>
        <dbReference type="SAM" id="Phobius"/>
    </source>
</evidence>
<feature type="compositionally biased region" description="Pro residues" evidence="1">
    <location>
        <begin position="450"/>
        <end position="460"/>
    </location>
</feature>
<feature type="compositionally biased region" description="Basic and acidic residues" evidence="1">
    <location>
        <begin position="600"/>
        <end position="610"/>
    </location>
</feature>
<dbReference type="Proteomes" id="UP000241818">
    <property type="component" value="Unassembled WGS sequence"/>
</dbReference>
<feature type="region of interest" description="Disordered" evidence="1">
    <location>
        <begin position="680"/>
        <end position="715"/>
    </location>
</feature>
<feature type="region of interest" description="Disordered" evidence="1">
    <location>
        <begin position="1"/>
        <end position="72"/>
    </location>
</feature>
<feature type="compositionally biased region" description="Polar residues" evidence="1">
    <location>
        <begin position="494"/>
        <end position="505"/>
    </location>
</feature>
<feature type="compositionally biased region" description="Polar residues" evidence="1">
    <location>
        <begin position="8"/>
        <end position="21"/>
    </location>
</feature>
<dbReference type="PROSITE" id="PS50006">
    <property type="entry name" value="FHA_DOMAIN"/>
    <property type="match status" value="1"/>
</dbReference>
<dbReference type="STRING" id="857342.A0A2T3AV07"/>
<dbReference type="GO" id="GO:0005737">
    <property type="term" value="C:cytoplasm"/>
    <property type="evidence" value="ECO:0007669"/>
    <property type="project" value="TreeGrafter"/>
</dbReference>
<feature type="compositionally biased region" description="Polar residues" evidence="1">
    <location>
        <begin position="128"/>
        <end position="162"/>
    </location>
</feature>
<name>A0A2T3AV07_AMORE</name>
<dbReference type="InterPro" id="IPR008984">
    <property type="entry name" value="SMAD_FHA_dom_sf"/>
</dbReference>
<dbReference type="OrthoDB" id="687730at2759"/>
<feature type="transmembrane region" description="Helical" evidence="2">
    <location>
        <begin position="763"/>
        <end position="780"/>
    </location>
</feature>
<dbReference type="FunFam" id="2.60.200.20:FF:000127">
    <property type="entry name" value="Uncharacterized protein C3H7.13"/>
    <property type="match status" value="1"/>
</dbReference>
<dbReference type="Pfam" id="PF00498">
    <property type="entry name" value="FHA"/>
    <property type="match status" value="1"/>
</dbReference>
<dbReference type="GeneID" id="36570990"/>
<evidence type="ECO:0000313" key="4">
    <source>
        <dbReference type="EMBL" id="PSS12486.1"/>
    </source>
</evidence>
<feature type="region of interest" description="Disordered" evidence="1">
    <location>
        <begin position="128"/>
        <end position="167"/>
    </location>
</feature>
<dbReference type="SUPFAM" id="SSF49879">
    <property type="entry name" value="SMAD/FHA domain"/>
    <property type="match status" value="1"/>
</dbReference>
<keyword evidence="2" id="KW-0472">Membrane</keyword>
<dbReference type="SMART" id="SM00240">
    <property type="entry name" value="FHA"/>
    <property type="match status" value="1"/>
</dbReference>
<dbReference type="PANTHER" id="PTHR15715:SF46">
    <property type="entry name" value="TO VACUOLE TARGETING VPS64, PUTATIVE (AFU_ORTHOLOGUE AFUA_2G02420)-RELATED"/>
    <property type="match status" value="1"/>
</dbReference>
<feature type="compositionally biased region" description="Basic and acidic residues" evidence="1">
    <location>
        <begin position="536"/>
        <end position="551"/>
    </location>
</feature>
<dbReference type="Gene3D" id="2.60.200.20">
    <property type="match status" value="1"/>
</dbReference>
<feature type="compositionally biased region" description="Polar residues" evidence="1">
    <location>
        <begin position="579"/>
        <end position="588"/>
    </location>
</feature>
<evidence type="ECO:0000256" key="1">
    <source>
        <dbReference type="SAM" id="MobiDB-lite"/>
    </source>
</evidence>
<gene>
    <name evidence="4" type="ORF">M430DRAFT_144765</name>
</gene>
<sequence length="790" mass="84822">MTAVASPPSFQQSNPSAWGSSVGQGGLNAMNADEVARMFMPRKSAQRANSSSSISSASSTASTTTIPATSQQVNGTLTSAAAGDLSWGTGTAAARKKTQRAGPWPTSKSDAISGISTARPQSILTTNGTPAASSMTSVHQPSSAIQSQHILQNPSQQSNGSRTGAPVVGDSNPVLYLLSMNGTFERKTISVPFYPDSLRIGRQTNAKTVPTPSNGFFDSKVLSRQHAEIWADRNGKIWIRDVKSSNGTFVNGTRLSPENRDSEPHELQSQDHLELGIDIVSEDQKTVVHHKVEAKVEHAGYLGATNNVLDMNFGDLDPANGAMMVPSQGAMRGRSGSQGSVVSNGRLGPPASVAGGQMSGIMGQQRPMNFWLTPVTTEQIVKRLTHEMRAARLQTNDLGRADHFVGALLSKESVKEVERVPAAEITKAPQVNGGSLALRGDSSKTRFSDPPAPPPQQPLPEKPDVGRPHFFDPSSPVPSLKRTNTERPPAILSGSPTRQESSSQIMSLVEALASAKKELDSQSARMRNLEEMLQKERQARELAEELAKRLEQQSSEAKVNGNSVGSSEAPVSEEALQSPLESTETNPAAQEYQETEAESPDSKSLEKDEAVQESSPENEVVDTKPITDSTSLLEKRLETMLVEMQQLRENMESFKKRAEIAEAERDTDRKTLAEMVEKIRLEESARGSSSTERGRSPADGLAKDPSSSPRSFTDTLSQSLQKAAFINGNISSAKEVEPGRIASGTLSRPPGGHDPILYHTTPYASMLGVVLIGMGLMAYLNGWQSPKIDR</sequence>
<dbReference type="AlphaFoldDB" id="A0A2T3AV07"/>
<feature type="region of interest" description="Disordered" evidence="1">
    <location>
        <begin position="425"/>
        <end position="505"/>
    </location>
</feature>
<keyword evidence="2" id="KW-1133">Transmembrane helix</keyword>
<feature type="compositionally biased region" description="Polar residues" evidence="1">
    <location>
        <begin position="705"/>
        <end position="715"/>
    </location>
</feature>
<dbReference type="RefSeq" id="XP_024718484.1">
    <property type="nucleotide sequence ID" value="XM_024862909.1"/>
</dbReference>
<keyword evidence="5" id="KW-1185">Reference proteome</keyword>
<feature type="compositionally biased region" description="Basic and acidic residues" evidence="1">
    <location>
        <begin position="461"/>
        <end position="470"/>
    </location>
</feature>
<dbReference type="InParanoid" id="A0A2T3AV07"/>
<keyword evidence="2" id="KW-0812">Transmembrane</keyword>
<feature type="domain" description="FHA" evidence="3">
    <location>
        <begin position="198"/>
        <end position="255"/>
    </location>
</feature>
<feature type="region of interest" description="Disordered" evidence="1">
    <location>
        <begin position="536"/>
        <end position="632"/>
    </location>
</feature>